<sequence>MNAPQFRGALITNQAEAHSSLGALYIDVSLVKYQPLNEYREVGRCLSARRRQEADEGQSHATAEKLGLLFDSLVPDTPDLLKAYGLRCSEIAQSETHNPQGNSRYGLFANEVGADGTTIWAAATSGTSSIAIHLLACMLSRMWDTPEAVSIWMELITDRKNFLSQSGKRMDFAASRVELTREEISNWHASAHAWRLTADQANEPKQRQLLLIIDNLGIPVSGRTRLGDSVIDTWITAMITVDKLVRGEAQSIQIGAPLLGLASWHLYPDMIVFGRGRDVTEVKLKDSLIQ</sequence>
<dbReference type="AlphaFoldDB" id="A0A6A5YQS0"/>
<keyword evidence="2" id="KW-1185">Reference proteome</keyword>
<dbReference type="EMBL" id="ML977342">
    <property type="protein sequence ID" value="KAF2109360.1"/>
    <property type="molecule type" value="Genomic_DNA"/>
</dbReference>
<protein>
    <submittedName>
        <fullName evidence="1">Uncharacterized protein</fullName>
    </submittedName>
</protein>
<reference evidence="1" key="1">
    <citation type="journal article" date="2020" name="Stud. Mycol.">
        <title>101 Dothideomycetes genomes: a test case for predicting lifestyles and emergence of pathogens.</title>
        <authorList>
            <person name="Haridas S."/>
            <person name="Albert R."/>
            <person name="Binder M."/>
            <person name="Bloem J."/>
            <person name="Labutti K."/>
            <person name="Salamov A."/>
            <person name="Andreopoulos B."/>
            <person name="Baker S."/>
            <person name="Barry K."/>
            <person name="Bills G."/>
            <person name="Bluhm B."/>
            <person name="Cannon C."/>
            <person name="Castanera R."/>
            <person name="Culley D."/>
            <person name="Daum C."/>
            <person name="Ezra D."/>
            <person name="Gonzalez J."/>
            <person name="Henrissat B."/>
            <person name="Kuo A."/>
            <person name="Liang C."/>
            <person name="Lipzen A."/>
            <person name="Lutzoni F."/>
            <person name="Magnuson J."/>
            <person name="Mondo S."/>
            <person name="Nolan M."/>
            <person name="Ohm R."/>
            <person name="Pangilinan J."/>
            <person name="Park H.-J."/>
            <person name="Ramirez L."/>
            <person name="Alfaro M."/>
            <person name="Sun H."/>
            <person name="Tritt A."/>
            <person name="Yoshinaga Y."/>
            <person name="Zwiers L.-H."/>
            <person name="Turgeon B."/>
            <person name="Goodwin S."/>
            <person name="Spatafora J."/>
            <person name="Crous P."/>
            <person name="Grigoriev I."/>
        </authorList>
    </citation>
    <scope>NUCLEOTIDE SEQUENCE</scope>
    <source>
        <strain evidence="1">CBS 627.86</strain>
    </source>
</reference>
<evidence type="ECO:0000313" key="1">
    <source>
        <dbReference type="EMBL" id="KAF2109360.1"/>
    </source>
</evidence>
<gene>
    <name evidence="1" type="ORF">BDV96DRAFT_651797</name>
</gene>
<name>A0A6A5YQS0_9PLEO</name>
<dbReference type="Proteomes" id="UP000799770">
    <property type="component" value="Unassembled WGS sequence"/>
</dbReference>
<proteinExistence type="predicted"/>
<organism evidence="1 2">
    <name type="scientific">Lophiotrema nucula</name>
    <dbReference type="NCBI Taxonomy" id="690887"/>
    <lineage>
        <taxon>Eukaryota</taxon>
        <taxon>Fungi</taxon>
        <taxon>Dikarya</taxon>
        <taxon>Ascomycota</taxon>
        <taxon>Pezizomycotina</taxon>
        <taxon>Dothideomycetes</taxon>
        <taxon>Pleosporomycetidae</taxon>
        <taxon>Pleosporales</taxon>
        <taxon>Lophiotremataceae</taxon>
        <taxon>Lophiotrema</taxon>
    </lineage>
</organism>
<evidence type="ECO:0000313" key="2">
    <source>
        <dbReference type="Proteomes" id="UP000799770"/>
    </source>
</evidence>
<dbReference type="OrthoDB" id="5354164at2759"/>
<accession>A0A6A5YQS0</accession>